<sequence length="233" mass="26588">MRLVPVRFWQHGRAMMRTPRSGEPYWCAPHPPNADPLPRDGRRNCGFWERVLRRQWDPGQGVPPAETIAVIDRLAAQPVHIASLAINELDELWVGVGAVPQLDHLGYLSGQPIGPGSAIVWDDVPGATVGRTVVIGTGRTVSSSLVDHELGHVIERSRRMAEQRDWQTIMLRCRPHLIVERWYDPLEWWAEAWAMVSTGQLQRLVRTLNGHEEVAEMVARYYVRRYGLEVRSR</sequence>
<accession>A0A1H6EBH3</accession>
<gene>
    <name evidence="1" type="ORF">SAMN04489712_1458</name>
</gene>
<reference evidence="2" key="1">
    <citation type="submission" date="2016-10" db="EMBL/GenBank/DDBJ databases">
        <authorList>
            <person name="Varghese N."/>
            <person name="Submissions S."/>
        </authorList>
    </citation>
    <scope>NUCLEOTIDE SEQUENCE [LARGE SCALE GENOMIC DNA]</scope>
    <source>
        <strain evidence="2">DSM 43163</strain>
    </source>
</reference>
<proteinExistence type="predicted"/>
<evidence type="ECO:0000313" key="2">
    <source>
        <dbReference type="Proteomes" id="UP000236723"/>
    </source>
</evidence>
<dbReference type="EMBL" id="FNVO01000045">
    <property type="protein sequence ID" value="SEG94276.1"/>
    <property type="molecule type" value="Genomic_DNA"/>
</dbReference>
<name>A0A1H6EBH3_9ACTN</name>
<keyword evidence="2" id="KW-1185">Reference proteome</keyword>
<organism evidence="1 2">
    <name type="scientific">Thermomonospora echinospora</name>
    <dbReference type="NCBI Taxonomy" id="1992"/>
    <lineage>
        <taxon>Bacteria</taxon>
        <taxon>Bacillati</taxon>
        <taxon>Actinomycetota</taxon>
        <taxon>Actinomycetes</taxon>
        <taxon>Streptosporangiales</taxon>
        <taxon>Thermomonosporaceae</taxon>
        <taxon>Thermomonospora</taxon>
    </lineage>
</organism>
<evidence type="ECO:0000313" key="1">
    <source>
        <dbReference type="EMBL" id="SEG94276.1"/>
    </source>
</evidence>
<dbReference type="Proteomes" id="UP000236723">
    <property type="component" value="Unassembled WGS sequence"/>
</dbReference>
<dbReference type="AlphaFoldDB" id="A0A1H6EBH3"/>
<protein>
    <submittedName>
        <fullName evidence="1">Uncharacterized protein</fullName>
    </submittedName>
</protein>